<dbReference type="HOGENOM" id="CLU_3065273_0_0_6"/>
<dbReference type="PATRIC" id="fig|629262.5.peg.5039"/>
<reference evidence="1 2" key="1">
    <citation type="journal article" date="2011" name="PLoS Pathog.">
        <title>Dynamic evolution of pathogenicity revealed by sequencing and comparative genomics of 19 Pseudomonas syringae isolates.</title>
        <authorList>
            <person name="Baltrus D.A."/>
            <person name="Nishimura M.T."/>
            <person name="Romanchuk A."/>
            <person name="Chang J.H."/>
            <person name="Mukhtar M.S."/>
            <person name="Cherkis K."/>
            <person name="Roach J."/>
            <person name="Grant S.R."/>
            <person name="Jones C.D."/>
            <person name="Dangl J.L."/>
        </authorList>
    </citation>
    <scope>NUCLEOTIDE SEQUENCE [LARGE SCALE GENOMIC DNA]</scope>
    <source>
        <strain evidence="2">M301072PT</strain>
    </source>
</reference>
<evidence type="ECO:0000313" key="1">
    <source>
        <dbReference type="EMBL" id="EGH33008.1"/>
    </source>
</evidence>
<proteinExistence type="predicted"/>
<accession>F3FS16</accession>
<name>F3FS16_PSESX</name>
<comment type="caution">
    <text evidence="1">The sequence shown here is derived from an EMBL/GenBank/DDBJ whole genome shotgun (WGS) entry which is preliminary data.</text>
</comment>
<dbReference type="Proteomes" id="UP000004471">
    <property type="component" value="Unassembled WGS sequence"/>
</dbReference>
<sequence length="53" mass="5918">MKRLKKPSRPVIPFPLEGYQKVAATSAIRWLRPSGKITRPISGRRAGKFQGIA</sequence>
<protein>
    <submittedName>
        <fullName evidence="1">Uncharacterized protein</fullName>
    </submittedName>
</protein>
<organism evidence="1 2">
    <name type="scientific">Pseudomonas syringae pv. japonica str. M301072</name>
    <dbReference type="NCBI Taxonomy" id="629262"/>
    <lineage>
        <taxon>Bacteria</taxon>
        <taxon>Pseudomonadati</taxon>
        <taxon>Pseudomonadota</taxon>
        <taxon>Gammaproteobacteria</taxon>
        <taxon>Pseudomonadales</taxon>
        <taxon>Pseudomonadaceae</taxon>
        <taxon>Pseudomonas</taxon>
        <taxon>Pseudomonas syringae</taxon>
    </lineage>
</organism>
<evidence type="ECO:0000313" key="2">
    <source>
        <dbReference type="Proteomes" id="UP000004471"/>
    </source>
</evidence>
<dbReference type="EMBL" id="AEAH01001392">
    <property type="protein sequence ID" value="EGH33008.1"/>
    <property type="molecule type" value="Genomic_DNA"/>
</dbReference>
<dbReference type="AlphaFoldDB" id="F3FS16"/>
<gene>
    <name evidence="1" type="ORF">PSYJA_30253</name>
</gene>